<organism evidence="7 8">
    <name type="scientific">Klebsiella pneumoniae</name>
    <dbReference type="NCBI Taxonomy" id="573"/>
    <lineage>
        <taxon>Bacteria</taxon>
        <taxon>Pseudomonadati</taxon>
        <taxon>Pseudomonadota</taxon>
        <taxon>Gammaproteobacteria</taxon>
        <taxon>Enterobacterales</taxon>
        <taxon>Enterobacteriaceae</taxon>
        <taxon>Klebsiella/Raoultella group</taxon>
        <taxon>Klebsiella</taxon>
        <taxon>Klebsiella pneumoniae complex</taxon>
    </lineage>
</organism>
<dbReference type="GO" id="GO:0051539">
    <property type="term" value="F:4 iron, 4 sulfur cluster binding"/>
    <property type="evidence" value="ECO:0007669"/>
    <property type="project" value="UniProtKB-KW"/>
</dbReference>
<keyword evidence="3" id="KW-0479">Metal-binding</keyword>
<evidence type="ECO:0000256" key="1">
    <source>
        <dbReference type="ARBA" id="ARBA00022485"/>
    </source>
</evidence>
<feature type="domain" description="UPF0313" evidence="6">
    <location>
        <begin position="1"/>
        <end position="75"/>
    </location>
</feature>
<dbReference type="GO" id="GO:0046872">
    <property type="term" value="F:metal ion binding"/>
    <property type="evidence" value="ECO:0007669"/>
    <property type="project" value="UniProtKB-KW"/>
</dbReference>
<dbReference type="PANTHER" id="PTHR32331">
    <property type="entry name" value="UPF0313 PROTEIN YGIQ"/>
    <property type="match status" value="1"/>
</dbReference>
<dbReference type="EMBL" id="UASN01000001">
    <property type="protein sequence ID" value="SPX50694.1"/>
    <property type="molecule type" value="Genomic_DNA"/>
</dbReference>
<accession>A0A2X1Q5Z7</accession>
<evidence type="ECO:0000256" key="2">
    <source>
        <dbReference type="ARBA" id="ARBA00022691"/>
    </source>
</evidence>
<keyword evidence="2" id="KW-0949">S-adenosyl-L-methionine</keyword>
<protein>
    <submittedName>
        <fullName evidence="7">Radical SAM domain-containing protein</fullName>
    </submittedName>
</protein>
<dbReference type="PANTHER" id="PTHR32331:SF0">
    <property type="entry name" value="UPF0313 PROTEIN YGIQ"/>
    <property type="match status" value="1"/>
</dbReference>
<evidence type="ECO:0000256" key="5">
    <source>
        <dbReference type="ARBA" id="ARBA00023014"/>
    </source>
</evidence>
<dbReference type="InterPro" id="IPR013704">
    <property type="entry name" value="UPF0313_N"/>
</dbReference>
<name>A0A2X1Q5Z7_KLEPN</name>
<sequence length="79" mass="8988">MSREEMDQLGWDSCDIILVTGDAYVDHPSFGMAISAACWKRRVFRVGIISQPDWNSKDDFMRLGKPNLFFGVTAATWTQ</sequence>
<evidence type="ECO:0000313" key="8">
    <source>
        <dbReference type="Proteomes" id="UP000251123"/>
    </source>
</evidence>
<proteinExistence type="predicted"/>
<evidence type="ECO:0000259" key="6">
    <source>
        <dbReference type="Pfam" id="PF08497"/>
    </source>
</evidence>
<keyword evidence="4" id="KW-0408">Iron</keyword>
<evidence type="ECO:0000256" key="4">
    <source>
        <dbReference type="ARBA" id="ARBA00023004"/>
    </source>
</evidence>
<evidence type="ECO:0000256" key="3">
    <source>
        <dbReference type="ARBA" id="ARBA00022723"/>
    </source>
</evidence>
<gene>
    <name evidence="7" type="ORF">NCTC9601_00023</name>
</gene>
<dbReference type="InterPro" id="IPR022946">
    <property type="entry name" value="UPF0313"/>
</dbReference>
<reference evidence="7 8" key="1">
    <citation type="submission" date="2018-06" db="EMBL/GenBank/DDBJ databases">
        <authorList>
            <consortium name="Pathogen Informatics"/>
            <person name="Doyle S."/>
        </authorList>
    </citation>
    <scope>NUCLEOTIDE SEQUENCE [LARGE SCALE GENOMIC DNA]</scope>
    <source>
        <strain evidence="7 8">NCTC9601</strain>
    </source>
</reference>
<dbReference type="AlphaFoldDB" id="A0A2X1Q5Z7"/>
<evidence type="ECO:0000313" key="7">
    <source>
        <dbReference type="EMBL" id="SPX50694.1"/>
    </source>
</evidence>
<dbReference type="Proteomes" id="UP000251123">
    <property type="component" value="Unassembled WGS sequence"/>
</dbReference>
<dbReference type="Pfam" id="PF08497">
    <property type="entry name" value="Radical_SAM_N"/>
    <property type="match status" value="1"/>
</dbReference>
<keyword evidence="1" id="KW-0004">4Fe-4S</keyword>
<keyword evidence="5" id="KW-0411">Iron-sulfur</keyword>